<protein>
    <submittedName>
        <fullName evidence="2">Uncharacterized protein</fullName>
    </submittedName>
</protein>
<keyword evidence="3" id="KW-1185">Reference proteome</keyword>
<dbReference type="EMBL" id="JEMY01000049">
    <property type="protein sequence ID" value="EXI85850.1"/>
    <property type="molecule type" value="Genomic_DNA"/>
</dbReference>
<gene>
    <name evidence="2" type="ORF">AW11_03319</name>
</gene>
<feature type="compositionally biased region" description="Basic residues" evidence="1">
    <location>
        <begin position="34"/>
        <end position="43"/>
    </location>
</feature>
<comment type="caution">
    <text evidence="2">The sequence shown here is derived from an EMBL/GenBank/DDBJ whole genome shotgun (WGS) entry which is preliminary data.</text>
</comment>
<proteinExistence type="predicted"/>
<reference evidence="2" key="1">
    <citation type="submission" date="2014-02" db="EMBL/GenBank/DDBJ databases">
        <title>Expanding our view of genomic diversity in Candidatus Accumulibacter clades.</title>
        <authorList>
            <person name="Skennerton C.T."/>
            <person name="Barr J.J."/>
            <person name="Slater F.R."/>
            <person name="Bond P.L."/>
            <person name="Tyson G.W."/>
        </authorList>
    </citation>
    <scope>NUCLEOTIDE SEQUENCE [LARGE SCALE GENOMIC DNA]</scope>
</reference>
<dbReference type="AlphaFoldDB" id="A0A011Q9L9"/>
<name>A0A011Q9L9_ACCRE</name>
<feature type="region of interest" description="Disordered" evidence="1">
    <location>
        <begin position="1"/>
        <end position="43"/>
    </location>
</feature>
<evidence type="ECO:0000256" key="1">
    <source>
        <dbReference type="SAM" id="MobiDB-lite"/>
    </source>
</evidence>
<accession>A0A011Q9L9</accession>
<evidence type="ECO:0000313" key="2">
    <source>
        <dbReference type="EMBL" id="EXI85850.1"/>
    </source>
</evidence>
<sequence length="43" mass="4860">MLRAPSHPSAELLNEPVDHRAQIGPTGYREPPKVPRRIGYHTN</sequence>
<dbReference type="Proteomes" id="UP000022141">
    <property type="component" value="Unassembled WGS sequence"/>
</dbReference>
<organism evidence="2 3">
    <name type="scientific">Accumulibacter regalis</name>
    <dbReference type="NCBI Taxonomy" id="522306"/>
    <lineage>
        <taxon>Bacteria</taxon>
        <taxon>Pseudomonadati</taxon>
        <taxon>Pseudomonadota</taxon>
        <taxon>Betaproteobacteria</taxon>
        <taxon>Candidatus Accumulibacter</taxon>
    </lineage>
</organism>
<evidence type="ECO:0000313" key="3">
    <source>
        <dbReference type="Proteomes" id="UP000022141"/>
    </source>
</evidence>